<evidence type="ECO:0000259" key="1">
    <source>
        <dbReference type="PROSITE" id="PS50086"/>
    </source>
</evidence>
<dbReference type="InterPro" id="IPR000195">
    <property type="entry name" value="Rab-GAP-TBC_dom"/>
</dbReference>
<name>A0A146K482_9EUKA</name>
<feature type="non-terminal residue" evidence="2">
    <location>
        <position position="1"/>
    </location>
</feature>
<sequence length="444" mass="52288">FSLSFMYTADQLQSQILSNKLQPFPKKAHSLTWMLLTRSISPKTADFEDIFHEMSKHRLVFKQLYNNFTEVGLFLHDQNDIILKDVKRLDPMMINSVHFHNTYPALSPDSFRAAVLLILRMIVRYELTKRQKLLCEVEYLQGMHEIVAYILFSFINQLSSFTDREITWTKGCVTAQLHLILSDTYFFATNLINKLLFVYVNHTAMEECCESIQMYIKHTDLTFFKQITSELPPFITFVQKSLKLLFLRDFAFEKLPQVWDLLFAVSCNQEAKLSQMMCFLLSQLYYWRYLNREKLQLQSFYNVFLEQNMMFPFQYDIDGFLKTCLKNYLIVNDLVIEEEEPIMKKSTRVQTEDFQLEYQNIQLENIAMIGQLNLLLDQLQSKSIDDLVLSISTAQKVKYLTDGHLRATEVKDGKDYSESYGGVGDFTDLLGEERRIERQFGLLE</sequence>
<dbReference type="PROSITE" id="PS50086">
    <property type="entry name" value="TBC_RABGAP"/>
    <property type="match status" value="1"/>
</dbReference>
<dbReference type="AlphaFoldDB" id="A0A146K482"/>
<evidence type="ECO:0000313" key="2">
    <source>
        <dbReference type="EMBL" id="JAP90685.1"/>
    </source>
</evidence>
<protein>
    <submittedName>
        <fullName evidence="2">Rab-GTPase-TBC domain-containing protein</fullName>
    </submittedName>
</protein>
<organism evidence="2">
    <name type="scientific">Trepomonas sp. PC1</name>
    <dbReference type="NCBI Taxonomy" id="1076344"/>
    <lineage>
        <taxon>Eukaryota</taxon>
        <taxon>Metamonada</taxon>
        <taxon>Diplomonadida</taxon>
        <taxon>Hexamitidae</taxon>
        <taxon>Hexamitinae</taxon>
        <taxon>Trepomonas</taxon>
    </lineage>
</organism>
<dbReference type="SUPFAM" id="SSF47923">
    <property type="entry name" value="Ypt/Rab-GAP domain of gyp1p"/>
    <property type="match status" value="2"/>
</dbReference>
<dbReference type="InterPro" id="IPR035969">
    <property type="entry name" value="Rab-GAP_TBC_sf"/>
</dbReference>
<proteinExistence type="predicted"/>
<reference evidence="2" key="1">
    <citation type="submission" date="2015-07" db="EMBL/GenBank/DDBJ databases">
        <title>Adaptation to a free-living lifestyle via gene acquisitions in the diplomonad Trepomonas sp. PC1.</title>
        <authorList>
            <person name="Xu F."/>
            <person name="Jerlstrom-Hultqvist J."/>
            <person name="Kolisko M."/>
            <person name="Simpson A.G.B."/>
            <person name="Roger A.J."/>
            <person name="Svard S.G."/>
            <person name="Andersson J.O."/>
        </authorList>
    </citation>
    <scope>NUCLEOTIDE SEQUENCE</scope>
    <source>
        <strain evidence="2">PC1</strain>
    </source>
</reference>
<dbReference type="EMBL" id="GDID01005921">
    <property type="protein sequence ID" value="JAP90685.1"/>
    <property type="molecule type" value="Transcribed_RNA"/>
</dbReference>
<feature type="domain" description="Rab-GAP TBC" evidence="1">
    <location>
        <begin position="23"/>
        <end position="266"/>
    </location>
</feature>
<accession>A0A146K482</accession>
<gene>
    <name evidence="2" type="ORF">TPC1_20016</name>
</gene>